<keyword evidence="13" id="KW-0675">Receptor</keyword>
<feature type="domain" description="Protein kinase" evidence="12">
    <location>
        <begin position="225"/>
        <end position="518"/>
    </location>
</feature>
<keyword evidence="3" id="KW-0808">Transferase</keyword>
<dbReference type="OrthoDB" id="7789554at2759"/>
<keyword evidence="11" id="KW-0812">Transmembrane</keyword>
<evidence type="ECO:0000256" key="2">
    <source>
        <dbReference type="ARBA" id="ARBA00004308"/>
    </source>
</evidence>
<dbReference type="InterPro" id="IPR050122">
    <property type="entry name" value="RTK"/>
</dbReference>
<evidence type="ECO:0000256" key="10">
    <source>
        <dbReference type="PROSITE-ProRule" id="PRU10141"/>
    </source>
</evidence>
<feature type="transmembrane region" description="Helical" evidence="11">
    <location>
        <begin position="66"/>
        <end position="88"/>
    </location>
</feature>
<dbReference type="InterPro" id="IPR008266">
    <property type="entry name" value="Tyr_kinase_AS"/>
</dbReference>
<keyword evidence="14" id="KW-1185">Reference proteome</keyword>
<feature type="transmembrane region" description="Helical" evidence="11">
    <location>
        <begin position="100"/>
        <end position="123"/>
    </location>
</feature>
<dbReference type="PROSITE" id="PS00109">
    <property type="entry name" value="PROTEIN_KINASE_TYR"/>
    <property type="match status" value="1"/>
</dbReference>
<protein>
    <submittedName>
        <fullName evidence="13">Vascular endothelial growth factor receptor 1</fullName>
    </submittedName>
</protein>
<dbReference type="GO" id="GO:0051130">
    <property type="term" value="P:positive regulation of cellular component organization"/>
    <property type="evidence" value="ECO:0007669"/>
    <property type="project" value="UniProtKB-ARBA"/>
</dbReference>
<dbReference type="GO" id="GO:0005524">
    <property type="term" value="F:ATP binding"/>
    <property type="evidence" value="ECO:0007669"/>
    <property type="project" value="UniProtKB-UniRule"/>
</dbReference>
<dbReference type="InterPro" id="IPR017441">
    <property type="entry name" value="Protein_kinase_ATP_BS"/>
</dbReference>
<keyword evidence="5" id="KW-0418">Kinase</keyword>
<keyword evidence="6 10" id="KW-0067">ATP-binding</keyword>
<dbReference type="CDD" id="cd00192">
    <property type="entry name" value="PTKc"/>
    <property type="match status" value="1"/>
</dbReference>
<feature type="binding site" evidence="10">
    <location>
        <position position="257"/>
    </location>
    <ligand>
        <name>ATP</name>
        <dbReference type="ChEBI" id="CHEBI:30616"/>
    </ligand>
</feature>
<dbReference type="Proteomes" id="UP000198287">
    <property type="component" value="Unassembled WGS sequence"/>
</dbReference>
<evidence type="ECO:0000256" key="4">
    <source>
        <dbReference type="ARBA" id="ARBA00022741"/>
    </source>
</evidence>
<dbReference type="InterPro" id="IPR001245">
    <property type="entry name" value="Ser-Thr/Tyr_kinase_cat_dom"/>
</dbReference>
<evidence type="ECO:0000259" key="12">
    <source>
        <dbReference type="PROSITE" id="PS50011"/>
    </source>
</evidence>
<comment type="caution">
    <text evidence="13">The sequence shown here is derived from an EMBL/GenBank/DDBJ whole genome shotgun (WGS) entry which is preliminary data.</text>
</comment>
<dbReference type="AlphaFoldDB" id="A0A226E4X4"/>
<keyword evidence="11" id="KW-1133">Transmembrane helix</keyword>
<evidence type="ECO:0000256" key="11">
    <source>
        <dbReference type="SAM" id="Phobius"/>
    </source>
</evidence>
<comment type="subcellular location">
    <subcellularLocation>
        <location evidence="2">Endomembrane system</location>
    </subcellularLocation>
    <subcellularLocation>
        <location evidence="1">Membrane</location>
        <topology evidence="1">Single-pass membrane protein</topology>
    </subcellularLocation>
</comment>
<dbReference type="PRINTS" id="PR00109">
    <property type="entry name" value="TYRKINASE"/>
</dbReference>
<evidence type="ECO:0000313" key="13">
    <source>
        <dbReference type="EMBL" id="OXA52017.1"/>
    </source>
</evidence>
<evidence type="ECO:0000256" key="3">
    <source>
        <dbReference type="ARBA" id="ARBA00022679"/>
    </source>
</evidence>
<evidence type="ECO:0000313" key="14">
    <source>
        <dbReference type="Proteomes" id="UP000198287"/>
    </source>
</evidence>
<dbReference type="GO" id="GO:0043235">
    <property type="term" value="C:receptor complex"/>
    <property type="evidence" value="ECO:0007669"/>
    <property type="project" value="TreeGrafter"/>
</dbReference>
<dbReference type="GO" id="GO:0012505">
    <property type="term" value="C:endomembrane system"/>
    <property type="evidence" value="ECO:0007669"/>
    <property type="project" value="UniProtKB-SubCell"/>
</dbReference>
<dbReference type="PROSITE" id="PS50011">
    <property type="entry name" value="PROTEIN_KINASE_DOM"/>
    <property type="match status" value="1"/>
</dbReference>
<evidence type="ECO:0000256" key="7">
    <source>
        <dbReference type="ARBA" id="ARBA00023136"/>
    </source>
</evidence>
<reference evidence="13 14" key="1">
    <citation type="submission" date="2015-12" db="EMBL/GenBank/DDBJ databases">
        <title>The genome of Folsomia candida.</title>
        <authorList>
            <person name="Faddeeva A."/>
            <person name="Derks M.F."/>
            <person name="Anvar Y."/>
            <person name="Smit S."/>
            <person name="Van Straalen N."/>
            <person name="Roelofs D."/>
        </authorList>
    </citation>
    <scope>NUCLEOTIDE SEQUENCE [LARGE SCALE GENOMIC DNA]</scope>
    <source>
        <strain evidence="13 14">VU population</strain>
        <tissue evidence="13">Whole body</tissue>
    </source>
</reference>
<dbReference type="InterPro" id="IPR000719">
    <property type="entry name" value="Prot_kinase_dom"/>
</dbReference>
<name>A0A226E4X4_FOLCA</name>
<sequence>MKLFERENHFHPCCGFDLNSVVPKVIPVVQFAIMKLGLIFLILGIFQNWDSLQQDKVTNVSSYHLVRLICWGGYGIHIIVNDSFLLLLWKGCHSKNPSLVRVWVVATPISIIWVVIMMLINISRLRWVSGVSSPQIFVLVAFYGVLQCYFVYVVYFYMKEMEVDIFMSSTIRSLTDAEVAEFEQGISPPFRVQDLDTETQSLMDRIHYERYKKEDFEIERNKLQFDMDNPLGSGDYGKVYKGLLQPADGTLVTVAVKTVNPESADVICFKALLTELKVWTYLGSHPNLVGLLGACTTEIRDRTLLIVSEFCALGNLHCLLVGCRGLFCNFVNNNGILQTSTLNTTFTTEHVSTLDLIRWSREIASGMEYLESLRVVHGDLATRNILLTSHKAAKLTDFGLARQLYNYSVYVKKQNTPLPWRWLSLESLADMTFSSKSDVWSYAVTLSEIFTLGEIPYPGHQFCLEFVYDLKAGLRPNKPRFVPQEIWALMERCWKKDAKIRPTFSEIVQIFANIYDFSSDSQMGL</sequence>
<dbReference type="PROSITE" id="PS00107">
    <property type="entry name" value="PROTEIN_KINASE_ATP"/>
    <property type="match status" value="1"/>
</dbReference>
<dbReference type="GO" id="GO:0004714">
    <property type="term" value="F:transmembrane receptor protein tyrosine kinase activity"/>
    <property type="evidence" value="ECO:0007669"/>
    <property type="project" value="UniProtKB-EC"/>
</dbReference>
<dbReference type="GO" id="GO:0007169">
    <property type="term" value="P:cell surface receptor protein tyrosine kinase signaling pathway"/>
    <property type="evidence" value="ECO:0007669"/>
    <property type="project" value="TreeGrafter"/>
</dbReference>
<dbReference type="FunFam" id="1.10.510.10:FF:001512">
    <property type="entry name" value="Receptor tyrosine-protein kinase erbB-2"/>
    <property type="match status" value="1"/>
</dbReference>
<feature type="transmembrane region" description="Helical" evidence="11">
    <location>
        <begin position="135"/>
        <end position="158"/>
    </location>
</feature>
<proteinExistence type="predicted"/>
<keyword evidence="4 10" id="KW-0547">Nucleotide-binding</keyword>
<dbReference type="OMA" id="SWHTHLL"/>
<dbReference type="EMBL" id="LNIX01000007">
    <property type="protein sequence ID" value="OXA52017.1"/>
    <property type="molecule type" value="Genomic_DNA"/>
</dbReference>
<dbReference type="Gene3D" id="1.10.510.10">
    <property type="entry name" value="Transferase(Phosphotransferase) domain 1"/>
    <property type="match status" value="1"/>
</dbReference>
<comment type="catalytic activity">
    <reaction evidence="9">
        <text>L-tyrosyl-[protein] + ATP = O-phospho-L-tyrosyl-[protein] + ADP + H(+)</text>
        <dbReference type="Rhea" id="RHEA:10596"/>
        <dbReference type="Rhea" id="RHEA-COMP:10136"/>
        <dbReference type="Rhea" id="RHEA-COMP:20101"/>
        <dbReference type="ChEBI" id="CHEBI:15378"/>
        <dbReference type="ChEBI" id="CHEBI:30616"/>
        <dbReference type="ChEBI" id="CHEBI:46858"/>
        <dbReference type="ChEBI" id="CHEBI:61978"/>
        <dbReference type="ChEBI" id="CHEBI:456216"/>
        <dbReference type="EC" id="2.7.10.1"/>
    </reaction>
</comment>
<keyword evidence="8" id="KW-0829">Tyrosine-protein kinase</keyword>
<dbReference type="PANTHER" id="PTHR24416:SF600">
    <property type="entry name" value="PDGF- AND VEGF-RECEPTOR RELATED, ISOFORM J"/>
    <property type="match status" value="1"/>
</dbReference>
<dbReference type="GO" id="GO:0030182">
    <property type="term" value="P:neuron differentiation"/>
    <property type="evidence" value="ECO:0007669"/>
    <property type="project" value="UniProtKB-ARBA"/>
</dbReference>
<dbReference type="Pfam" id="PF07714">
    <property type="entry name" value="PK_Tyr_Ser-Thr"/>
    <property type="match status" value="1"/>
</dbReference>
<evidence type="ECO:0000256" key="5">
    <source>
        <dbReference type="ARBA" id="ARBA00022777"/>
    </source>
</evidence>
<dbReference type="Gene3D" id="3.30.200.20">
    <property type="entry name" value="Phosphorylase Kinase, domain 1"/>
    <property type="match status" value="1"/>
</dbReference>
<dbReference type="InterPro" id="IPR011009">
    <property type="entry name" value="Kinase-like_dom_sf"/>
</dbReference>
<evidence type="ECO:0000256" key="8">
    <source>
        <dbReference type="ARBA" id="ARBA00023137"/>
    </source>
</evidence>
<dbReference type="SUPFAM" id="SSF56112">
    <property type="entry name" value="Protein kinase-like (PK-like)"/>
    <property type="match status" value="1"/>
</dbReference>
<evidence type="ECO:0000256" key="9">
    <source>
        <dbReference type="ARBA" id="ARBA00051243"/>
    </source>
</evidence>
<evidence type="ECO:0000256" key="6">
    <source>
        <dbReference type="ARBA" id="ARBA00022840"/>
    </source>
</evidence>
<accession>A0A226E4X4</accession>
<evidence type="ECO:0000256" key="1">
    <source>
        <dbReference type="ARBA" id="ARBA00004167"/>
    </source>
</evidence>
<dbReference type="PANTHER" id="PTHR24416">
    <property type="entry name" value="TYROSINE-PROTEIN KINASE RECEPTOR"/>
    <property type="match status" value="1"/>
</dbReference>
<feature type="transmembrane region" description="Helical" evidence="11">
    <location>
        <begin position="25"/>
        <end position="46"/>
    </location>
</feature>
<dbReference type="GO" id="GO:0048468">
    <property type="term" value="P:cell development"/>
    <property type="evidence" value="ECO:0007669"/>
    <property type="project" value="UniProtKB-ARBA"/>
</dbReference>
<keyword evidence="7 11" id="KW-0472">Membrane</keyword>
<gene>
    <name evidence="13" type="ORF">Fcan01_13315</name>
</gene>
<dbReference type="GO" id="GO:0005886">
    <property type="term" value="C:plasma membrane"/>
    <property type="evidence" value="ECO:0007669"/>
    <property type="project" value="TreeGrafter"/>
</dbReference>
<dbReference type="GO" id="GO:0050793">
    <property type="term" value="P:regulation of developmental process"/>
    <property type="evidence" value="ECO:0007669"/>
    <property type="project" value="UniProtKB-ARBA"/>
</dbReference>
<organism evidence="13 14">
    <name type="scientific">Folsomia candida</name>
    <name type="common">Springtail</name>
    <dbReference type="NCBI Taxonomy" id="158441"/>
    <lineage>
        <taxon>Eukaryota</taxon>
        <taxon>Metazoa</taxon>
        <taxon>Ecdysozoa</taxon>
        <taxon>Arthropoda</taxon>
        <taxon>Hexapoda</taxon>
        <taxon>Collembola</taxon>
        <taxon>Entomobryomorpha</taxon>
        <taxon>Isotomoidea</taxon>
        <taxon>Isotomidae</taxon>
        <taxon>Proisotominae</taxon>
        <taxon>Folsomia</taxon>
    </lineage>
</organism>